<comment type="caution">
    <text evidence="3">The sequence shown here is derived from an EMBL/GenBank/DDBJ whole genome shotgun (WGS) entry which is preliminary data.</text>
</comment>
<proteinExistence type="predicted"/>
<dbReference type="EMBL" id="BAABIQ010000033">
    <property type="protein sequence ID" value="GAA4793051.1"/>
    <property type="molecule type" value="Genomic_DNA"/>
</dbReference>
<protein>
    <submittedName>
        <fullName evidence="3">SMC family ATPase</fullName>
    </submittedName>
</protein>
<dbReference type="PANTHER" id="PTHR32114:SF2">
    <property type="entry name" value="ABC TRANSPORTER ABCH.3"/>
    <property type="match status" value="1"/>
</dbReference>
<feature type="coiled-coil region" evidence="1">
    <location>
        <begin position="463"/>
        <end position="490"/>
    </location>
</feature>
<keyword evidence="1" id="KW-0175">Coiled coil</keyword>
<accession>A0ABP9BEN6</accession>
<dbReference type="Pfam" id="PF13558">
    <property type="entry name" value="SbcC_Walker_B"/>
    <property type="match status" value="1"/>
</dbReference>
<dbReference type="SUPFAM" id="SSF52540">
    <property type="entry name" value="P-loop containing nucleoside triphosphate hydrolases"/>
    <property type="match status" value="1"/>
</dbReference>
<organism evidence="3 4">
    <name type="scientific">Olivibacter ginsenosidimutans</name>
    <dbReference type="NCBI Taxonomy" id="1176537"/>
    <lineage>
        <taxon>Bacteria</taxon>
        <taxon>Pseudomonadati</taxon>
        <taxon>Bacteroidota</taxon>
        <taxon>Sphingobacteriia</taxon>
        <taxon>Sphingobacteriales</taxon>
        <taxon>Sphingobacteriaceae</taxon>
        <taxon>Olivibacter</taxon>
    </lineage>
</organism>
<feature type="coiled-coil region" evidence="1">
    <location>
        <begin position="599"/>
        <end position="647"/>
    </location>
</feature>
<feature type="coiled-coil region" evidence="1">
    <location>
        <begin position="520"/>
        <end position="571"/>
    </location>
</feature>
<dbReference type="InterPro" id="IPR027417">
    <property type="entry name" value="P-loop_NTPase"/>
</dbReference>
<evidence type="ECO:0000259" key="2">
    <source>
        <dbReference type="Pfam" id="PF13476"/>
    </source>
</evidence>
<dbReference type="PANTHER" id="PTHR32114">
    <property type="entry name" value="ABC TRANSPORTER ABCH.3"/>
    <property type="match status" value="1"/>
</dbReference>
<dbReference type="Pfam" id="PF13476">
    <property type="entry name" value="AAA_23"/>
    <property type="match status" value="1"/>
</dbReference>
<evidence type="ECO:0000256" key="1">
    <source>
        <dbReference type="SAM" id="Coils"/>
    </source>
</evidence>
<feature type="coiled-coil region" evidence="1">
    <location>
        <begin position="211"/>
        <end position="275"/>
    </location>
</feature>
<dbReference type="Proteomes" id="UP001501411">
    <property type="component" value="Unassembled WGS sequence"/>
</dbReference>
<name>A0ABP9BEN6_9SPHI</name>
<evidence type="ECO:0000313" key="3">
    <source>
        <dbReference type="EMBL" id="GAA4793051.1"/>
    </source>
</evidence>
<keyword evidence="4" id="KW-1185">Reference proteome</keyword>
<feature type="coiled-coil region" evidence="1">
    <location>
        <begin position="696"/>
        <end position="790"/>
    </location>
</feature>
<dbReference type="Gene3D" id="3.40.50.300">
    <property type="entry name" value="P-loop containing nucleotide triphosphate hydrolases"/>
    <property type="match status" value="2"/>
</dbReference>
<feature type="coiled-coil region" evidence="1">
    <location>
        <begin position="815"/>
        <end position="859"/>
    </location>
</feature>
<reference evidence="4" key="1">
    <citation type="journal article" date="2019" name="Int. J. Syst. Evol. Microbiol.">
        <title>The Global Catalogue of Microorganisms (GCM) 10K type strain sequencing project: providing services to taxonomists for standard genome sequencing and annotation.</title>
        <authorList>
            <consortium name="The Broad Institute Genomics Platform"/>
            <consortium name="The Broad Institute Genome Sequencing Center for Infectious Disease"/>
            <person name="Wu L."/>
            <person name="Ma J."/>
        </authorList>
    </citation>
    <scope>NUCLEOTIDE SEQUENCE [LARGE SCALE GENOMIC DNA]</scope>
    <source>
        <strain evidence="4">JCM 18200</strain>
    </source>
</reference>
<dbReference type="InterPro" id="IPR038729">
    <property type="entry name" value="Rad50/SbcC_AAA"/>
</dbReference>
<evidence type="ECO:0000313" key="4">
    <source>
        <dbReference type="Proteomes" id="UP001501411"/>
    </source>
</evidence>
<dbReference type="RefSeq" id="WP_345231785.1">
    <property type="nucleotide sequence ID" value="NZ_BAABIQ010000033.1"/>
</dbReference>
<feature type="domain" description="Rad50/SbcC-type AAA" evidence="2">
    <location>
        <begin position="5"/>
        <end position="260"/>
    </location>
</feature>
<gene>
    <name evidence="3" type="ORF">GCM10023231_21560</name>
</gene>
<sequence>MIPVSLTIKGLFSYQKEQTIYFDKLLEGQLFGIFGSVGSGKSSILEAIAFALYGEIERLHLRDDRNYNMMNLKSDELLIDFVFSNFDEQCYRFVVRGKRHGKKFDKVNTFERSAYLQENGHWKPLAVTTAEQILGLSYENFRRTIIIPQGKFQEFLQLTDKARTDMLKDIFQLDKFEFFQQTTSLERKNSEAMQRLAGRLAAFEEVNTPIIDQAKETLKAEELQLKALSDELIRKEQSIKTLEQLKQLFEERHVAAAYVEKLQDKEQEYQIIRDRLGDYEFCLRHFKADLQRLDELALGIQKREDSLNDYQHRLKICDTQLMEQQQEFATVTAKYQTIDTLIQKKQDYQIGIQLLALKEAIKHLTNRIAKGKDFVDRAQKDRIHREKIGLTLKEKVKKKKDAKPDITVLSAIKSWFIQTEMLEKNAENSLSALNQADDALTHIDQLRDEMLSQEHINSDTPYHEELEKREAALESQLELLTQEMNHAQLQTKLGDLVAALHDGEACPLCGSTTHPKMMILEDVEQQVKTLKEKENKTREALKALQSLRRQLDILEVERSSVEKNKVGLTEKYQTDKESLQQQLASFSWEGYDSKNSTLIDEQLNNYKLIEDEIDLLEEEINANDELLKKTTADRDQYEAAVRKIIEEERSKAGSLQLLLGQLKVIPIAEIESIDFKQLEEKILSIDNECSAINHRYEVLQQELLEQQQLKLALETRFQAVIESLSAEKERLAFMKEQVQRTLNNSKFASLKEVTDLLALDIQVEETRNNMERFFQQLYNAKDQYNKLKDKTAGLVFEEETFIRQLEDYQQFREIVAQAQETYVASKSNLERMINQLEQKQQLQKDLQQLQQRANNLNTLKNLFKGSGFVSYISSVYLQQLCEIANRRFYKLTQQQLRLEVTDKNEFQVRDYLNDGKTRLAKTLSGGQIFQASLSLALALAESIQQQHKAKQNFFFLDEGFGSLDKESLAVAFDTLKTLRNEHRIVGIISHVEELQQEIDVFLQVKNDPLHGTKIKGNWESY</sequence>
<dbReference type="SUPFAM" id="SSF75712">
    <property type="entry name" value="Rad50 coiled-coil Zn hook"/>
    <property type="match status" value="1"/>
</dbReference>